<dbReference type="OrthoDB" id="3819922at2"/>
<sequence>MLIVVGGLPAAGKSSVARTLAPRLRAAYVRIDSIEVAIDRAEGRSRETNGWDAPPGYAVGYAVAADQLRTGLDVVAESVNPLRASRDAWRDAGLAAGADVLEVEVVCSDTDEHRRRAEERVSDLEGLALPRWEQIVNREYERWDRDRIVVDTAVLGVDEAVRLLLHAHHQQQCQDGEYPEEQPDRL</sequence>
<gene>
    <name evidence="1" type="ORF">CLV30_11399</name>
</gene>
<keyword evidence="1" id="KW-0808">Transferase</keyword>
<dbReference type="PANTHER" id="PTHR37807">
    <property type="entry name" value="OS07G0160300 PROTEIN"/>
    <property type="match status" value="1"/>
</dbReference>
<dbReference type="Gene3D" id="3.40.50.300">
    <property type="entry name" value="P-loop containing nucleotide triphosphate hydrolases"/>
    <property type="match status" value="1"/>
</dbReference>
<dbReference type="Proteomes" id="UP000243528">
    <property type="component" value="Unassembled WGS sequence"/>
</dbReference>
<accession>A0A2P8DWL9</accession>
<comment type="caution">
    <text evidence="1">The sequence shown here is derived from an EMBL/GenBank/DDBJ whole genome shotgun (WGS) entry which is preliminary data.</text>
</comment>
<evidence type="ECO:0000313" key="2">
    <source>
        <dbReference type="Proteomes" id="UP000243528"/>
    </source>
</evidence>
<keyword evidence="1" id="KW-0418">Kinase</keyword>
<reference evidence="1 2" key="1">
    <citation type="submission" date="2018-03" db="EMBL/GenBank/DDBJ databases">
        <title>Genomic Encyclopedia of Archaeal and Bacterial Type Strains, Phase II (KMG-II): from individual species to whole genera.</title>
        <authorList>
            <person name="Goeker M."/>
        </authorList>
    </citation>
    <scope>NUCLEOTIDE SEQUENCE [LARGE SCALE GENOMIC DNA]</scope>
    <source>
        <strain evidence="1 2">DSM 45211</strain>
    </source>
</reference>
<dbReference type="PANTHER" id="PTHR37807:SF3">
    <property type="entry name" value="OS07G0160300 PROTEIN"/>
    <property type="match status" value="1"/>
</dbReference>
<proteinExistence type="predicted"/>
<keyword evidence="2" id="KW-1185">Reference proteome</keyword>
<protein>
    <submittedName>
        <fullName evidence="1">Putative kinase</fullName>
    </submittedName>
</protein>
<name>A0A2P8DWL9_9ACTN</name>
<dbReference type="SUPFAM" id="SSF52540">
    <property type="entry name" value="P-loop containing nucleoside triphosphate hydrolases"/>
    <property type="match status" value="1"/>
</dbReference>
<organism evidence="1 2">
    <name type="scientific">Haloactinopolyspora alba</name>
    <dbReference type="NCBI Taxonomy" id="648780"/>
    <lineage>
        <taxon>Bacteria</taxon>
        <taxon>Bacillati</taxon>
        <taxon>Actinomycetota</taxon>
        <taxon>Actinomycetes</taxon>
        <taxon>Jiangellales</taxon>
        <taxon>Jiangellaceae</taxon>
        <taxon>Haloactinopolyspora</taxon>
    </lineage>
</organism>
<dbReference type="GO" id="GO:0016301">
    <property type="term" value="F:kinase activity"/>
    <property type="evidence" value="ECO:0007669"/>
    <property type="project" value="UniProtKB-KW"/>
</dbReference>
<dbReference type="InterPro" id="IPR027417">
    <property type="entry name" value="P-loop_NTPase"/>
</dbReference>
<dbReference type="AlphaFoldDB" id="A0A2P8DWL9"/>
<dbReference type="Pfam" id="PF13671">
    <property type="entry name" value="AAA_33"/>
    <property type="match status" value="1"/>
</dbReference>
<evidence type="ECO:0000313" key="1">
    <source>
        <dbReference type="EMBL" id="PSL01611.1"/>
    </source>
</evidence>
<dbReference type="EMBL" id="PYGE01000013">
    <property type="protein sequence ID" value="PSL01611.1"/>
    <property type="molecule type" value="Genomic_DNA"/>
</dbReference>